<dbReference type="InterPro" id="IPR031311">
    <property type="entry name" value="CHIT_BIND_RR_consensus"/>
</dbReference>
<dbReference type="PANTHER" id="PTHR12236:SF79">
    <property type="entry name" value="CUTICULAR PROTEIN 50CB-RELATED"/>
    <property type="match status" value="1"/>
</dbReference>
<dbReference type="GeneID" id="111247166"/>
<keyword evidence="1 2" id="KW-0193">Cuticle</keyword>
<dbReference type="GO" id="GO:0005615">
    <property type="term" value="C:extracellular space"/>
    <property type="evidence" value="ECO:0007669"/>
    <property type="project" value="TreeGrafter"/>
</dbReference>
<accession>A0A7M7MD92</accession>
<dbReference type="OMA" id="CTAGHFR"/>
<dbReference type="Proteomes" id="UP000594260">
    <property type="component" value="Unplaced"/>
</dbReference>
<dbReference type="GO" id="GO:0042302">
    <property type="term" value="F:structural constituent of cuticle"/>
    <property type="evidence" value="ECO:0007669"/>
    <property type="project" value="UniProtKB-UniRule"/>
</dbReference>
<dbReference type="FunCoup" id="A0A7M7MD92">
    <property type="interactions" value="46"/>
</dbReference>
<dbReference type="KEGG" id="vde:111247166"/>
<evidence type="ECO:0000256" key="4">
    <source>
        <dbReference type="SAM" id="SignalP"/>
    </source>
</evidence>
<evidence type="ECO:0000256" key="3">
    <source>
        <dbReference type="SAM" id="MobiDB-lite"/>
    </source>
</evidence>
<dbReference type="InParanoid" id="A0A7M7MD92"/>
<dbReference type="PROSITE" id="PS00233">
    <property type="entry name" value="CHIT_BIND_RR_1"/>
    <property type="match status" value="1"/>
</dbReference>
<feature type="region of interest" description="Disordered" evidence="3">
    <location>
        <begin position="30"/>
        <end position="65"/>
    </location>
</feature>
<dbReference type="GO" id="GO:0031012">
    <property type="term" value="C:extracellular matrix"/>
    <property type="evidence" value="ECO:0007669"/>
    <property type="project" value="TreeGrafter"/>
</dbReference>
<evidence type="ECO:0000256" key="1">
    <source>
        <dbReference type="ARBA" id="ARBA00022460"/>
    </source>
</evidence>
<evidence type="ECO:0000313" key="5">
    <source>
        <dbReference type="EnsemblMetazoa" id="XP_022653529"/>
    </source>
</evidence>
<feature type="compositionally biased region" description="Polar residues" evidence="3">
    <location>
        <begin position="44"/>
        <end position="60"/>
    </location>
</feature>
<organism evidence="5 6">
    <name type="scientific">Varroa destructor</name>
    <name type="common">Honeybee mite</name>
    <dbReference type="NCBI Taxonomy" id="109461"/>
    <lineage>
        <taxon>Eukaryota</taxon>
        <taxon>Metazoa</taxon>
        <taxon>Ecdysozoa</taxon>
        <taxon>Arthropoda</taxon>
        <taxon>Chelicerata</taxon>
        <taxon>Arachnida</taxon>
        <taxon>Acari</taxon>
        <taxon>Parasitiformes</taxon>
        <taxon>Mesostigmata</taxon>
        <taxon>Gamasina</taxon>
        <taxon>Dermanyssoidea</taxon>
        <taxon>Varroidae</taxon>
        <taxon>Varroa</taxon>
    </lineage>
</organism>
<feature type="signal peptide" evidence="4">
    <location>
        <begin position="1"/>
        <end position="19"/>
    </location>
</feature>
<evidence type="ECO:0000256" key="2">
    <source>
        <dbReference type="PROSITE-ProRule" id="PRU00497"/>
    </source>
</evidence>
<dbReference type="Pfam" id="PF00379">
    <property type="entry name" value="Chitin_bind_4"/>
    <property type="match status" value="1"/>
</dbReference>
<sequence>MSIFVTLVFAVSMVVLCTAGHFRGGGGGQEGYENYGPPQPYQFGYTSQDAEGTHGHSQSSDGRRVQGHYVIQLADGRSRKVEYHADETGFHAKVVTNELGTESKDAADAIYQSSALTGEQAALQYGAGPRASFGSGHHGGRPYSGQTKW</sequence>
<evidence type="ECO:0000313" key="6">
    <source>
        <dbReference type="Proteomes" id="UP000594260"/>
    </source>
</evidence>
<protein>
    <submittedName>
        <fullName evidence="5">Uncharacterized protein</fullName>
    </submittedName>
</protein>
<dbReference type="RefSeq" id="XP_022653529.1">
    <property type="nucleotide sequence ID" value="XM_022797794.1"/>
</dbReference>
<dbReference type="PROSITE" id="PS51155">
    <property type="entry name" value="CHIT_BIND_RR_2"/>
    <property type="match status" value="1"/>
</dbReference>
<keyword evidence="6" id="KW-1185">Reference proteome</keyword>
<reference evidence="5" key="1">
    <citation type="submission" date="2021-01" db="UniProtKB">
        <authorList>
            <consortium name="EnsemblMetazoa"/>
        </authorList>
    </citation>
    <scope>IDENTIFICATION</scope>
</reference>
<dbReference type="InterPro" id="IPR000618">
    <property type="entry name" value="Insect_cuticle"/>
</dbReference>
<feature type="region of interest" description="Disordered" evidence="3">
    <location>
        <begin position="128"/>
        <end position="149"/>
    </location>
</feature>
<dbReference type="InterPro" id="IPR051217">
    <property type="entry name" value="Insect_Cuticle_Struc_Prot"/>
</dbReference>
<dbReference type="AlphaFoldDB" id="A0A7M7MD92"/>
<name>A0A7M7MD92_VARDE</name>
<proteinExistence type="predicted"/>
<keyword evidence="4" id="KW-0732">Signal</keyword>
<dbReference type="PANTHER" id="PTHR12236">
    <property type="entry name" value="STRUCTURAL CONTITUENT OF CUTICLE"/>
    <property type="match status" value="1"/>
</dbReference>
<feature type="chain" id="PRO_5029617690" evidence="4">
    <location>
        <begin position="20"/>
        <end position="149"/>
    </location>
</feature>
<dbReference type="EnsemblMetazoa" id="XM_022797794">
    <property type="protein sequence ID" value="XP_022653529"/>
    <property type="gene ID" value="LOC111247166"/>
</dbReference>
<dbReference type="OrthoDB" id="6628116at2759"/>